<dbReference type="SUPFAM" id="SSF52402">
    <property type="entry name" value="Adenine nucleotide alpha hydrolases-like"/>
    <property type="match status" value="2"/>
</dbReference>
<sequence length="288" mass="31110">MMNGTLEKILFATDGSEGAARAGGVAADLAKRTGAGLYVVHAWQFVPHPVVVDLRSWEERAGRLLTEQVEEIEGAGGEVAASYLRMGSPVDEILDTAEEVGADLVVMGSRGFGRIRSLLIGSVSEGVVHSAHLPVLVVRGEAWPPGRVVVGDDGSEPARRAGELGAALARTYRTQLQLVRVFPRALEINVEGRQMYERWMEDELRREERALGERAAELERVCGRRPKLALGVGDAAGEILQRADERTLVALGSRGLGPMKRLRLGSTSTRLLRAARGPVLICPPPQNE</sequence>
<accession>A0A4R1BHX0</accession>
<protein>
    <submittedName>
        <fullName evidence="3">Universal stress protein</fullName>
    </submittedName>
</protein>
<dbReference type="PANTHER" id="PTHR46268">
    <property type="entry name" value="STRESS RESPONSE PROTEIN NHAX"/>
    <property type="match status" value="1"/>
</dbReference>
<evidence type="ECO:0000256" key="1">
    <source>
        <dbReference type="ARBA" id="ARBA00008791"/>
    </source>
</evidence>
<dbReference type="Gene3D" id="3.40.50.620">
    <property type="entry name" value="HUPs"/>
    <property type="match status" value="1"/>
</dbReference>
<dbReference type="InterPro" id="IPR006016">
    <property type="entry name" value="UspA"/>
</dbReference>
<reference evidence="3 4" key="1">
    <citation type="submission" date="2019-03" db="EMBL/GenBank/DDBJ databases">
        <title>Whole genome sequence of a novel Rubrobacter taiwanensis strain, isolated from Yellowstone National Park.</title>
        <authorList>
            <person name="Freed S."/>
            <person name="Ramaley R.F."/>
            <person name="Kyndt J.A."/>
        </authorList>
    </citation>
    <scope>NUCLEOTIDE SEQUENCE [LARGE SCALE GENOMIC DNA]</scope>
    <source>
        <strain evidence="3 4">Yellowstone</strain>
    </source>
</reference>
<dbReference type="AlphaFoldDB" id="A0A4R1BHX0"/>
<dbReference type="CDD" id="cd00293">
    <property type="entry name" value="USP-like"/>
    <property type="match status" value="2"/>
</dbReference>
<dbReference type="PRINTS" id="PR01438">
    <property type="entry name" value="UNVRSLSTRESS"/>
</dbReference>
<feature type="domain" description="UspA" evidence="2">
    <location>
        <begin position="147"/>
        <end position="283"/>
    </location>
</feature>
<name>A0A4R1BHX0_9ACTN</name>
<evidence type="ECO:0000259" key="2">
    <source>
        <dbReference type="Pfam" id="PF00582"/>
    </source>
</evidence>
<comment type="caution">
    <text evidence="3">The sequence shown here is derived from an EMBL/GenBank/DDBJ whole genome shotgun (WGS) entry which is preliminary data.</text>
</comment>
<dbReference type="OrthoDB" id="6368426at2"/>
<organism evidence="3 4">
    <name type="scientific">Rubrobacter taiwanensis</name>
    <dbReference type="NCBI Taxonomy" id="185139"/>
    <lineage>
        <taxon>Bacteria</taxon>
        <taxon>Bacillati</taxon>
        <taxon>Actinomycetota</taxon>
        <taxon>Rubrobacteria</taxon>
        <taxon>Rubrobacterales</taxon>
        <taxon>Rubrobacteraceae</taxon>
        <taxon>Rubrobacter</taxon>
    </lineage>
</organism>
<dbReference type="InterPro" id="IPR014729">
    <property type="entry name" value="Rossmann-like_a/b/a_fold"/>
</dbReference>
<dbReference type="EMBL" id="SKBU01000015">
    <property type="protein sequence ID" value="TCJ16849.1"/>
    <property type="molecule type" value="Genomic_DNA"/>
</dbReference>
<dbReference type="InterPro" id="IPR006015">
    <property type="entry name" value="Universal_stress_UspA"/>
</dbReference>
<evidence type="ECO:0000313" key="4">
    <source>
        <dbReference type="Proteomes" id="UP000295244"/>
    </source>
</evidence>
<dbReference type="Proteomes" id="UP000295244">
    <property type="component" value="Unassembled WGS sequence"/>
</dbReference>
<dbReference type="Gene3D" id="3.40.50.12370">
    <property type="match status" value="1"/>
</dbReference>
<feature type="domain" description="UspA" evidence="2">
    <location>
        <begin position="7"/>
        <end position="139"/>
    </location>
</feature>
<gene>
    <name evidence="3" type="ORF">E0L93_09035</name>
</gene>
<evidence type="ECO:0000313" key="3">
    <source>
        <dbReference type="EMBL" id="TCJ16849.1"/>
    </source>
</evidence>
<dbReference type="RefSeq" id="WP_132691093.1">
    <property type="nucleotide sequence ID" value="NZ_SKBU01000015.1"/>
</dbReference>
<dbReference type="Pfam" id="PF00582">
    <property type="entry name" value="Usp"/>
    <property type="match status" value="2"/>
</dbReference>
<keyword evidence="4" id="KW-1185">Reference proteome</keyword>
<comment type="similarity">
    <text evidence="1">Belongs to the universal stress protein A family.</text>
</comment>
<proteinExistence type="inferred from homology"/>
<dbReference type="PANTHER" id="PTHR46268:SF6">
    <property type="entry name" value="UNIVERSAL STRESS PROTEIN UP12"/>
    <property type="match status" value="1"/>
</dbReference>